<dbReference type="InterPro" id="IPR044759">
    <property type="entry name" value="bZIP_RF2"/>
</dbReference>
<dbReference type="OrthoDB" id="1435597at2759"/>
<comment type="subcellular location">
    <subcellularLocation>
        <location evidence="1">Nucleus</location>
    </subcellularLocation>
</comment>
<dbReference type="InterPro" id="IPR052483">
    <property type="entry name" value="bZIP_transcription_regulators"/>
</dbReference>
<feature type="region of interest" description="Disordered" evidence="6">
    <location>
        <begin position="222"/>
        <end position="294"/>
    </location>
</feature>
<evidence type="ECO:0000256" key="1">
    <source>
        <dbReference type="ARBA" id="ARBA00004123"/>
    </source>
</evidence>
<dbReference type="SMART" id="SM00338">
    <property type="entry name" value="BRLZ"/>
    <property type="match status" value="1"/>
</dbReference>
<gene>
    <name evidence="8" type="ORF">HU200_003163</name>
</gene>
<keyword evidence="3" id="KW-0804">Transcription</keyword>
<sequence length="427" mass="46525">MPNLARKPARRPPPRPGLTVRPPVREVRSLRSGGTVRPGSGKQKGKSKKTRAKKRHPACMHAMQSSAPARAYRPYYIPARALDRLSGRFPALRHRSRVFALIPLEPTRGARAGSTAMAQLPPKIPTMAPAAWPEFKVGHHHHHHQRSPSVGSTFLAAAPMPPLPPPQPSWIDEFLDFSAAKRGAHRRSVSDSMAFLDPAACPDDAVGAHDFDRLDDDQLLSMFSDDIPPSPAQHASQAAPAPVASSSLSDHNSINDEKMDRGETEEAQSKCHVDGVASAAAPGQPASTAAVDPKRVKRILANRQSAQRSRVRKLHYISELERSVTSLQTEVSALSPRVAFLDHQRSLLTMGNSHLKQRIAALAQDKIFKDAHQEALKKEIERLRQIYHQQSLKNAESPTPDTAPIRSDNDLIAGEGAVAAAVAYPPS</sequence>
<dbReference type="FunFam" id="1.20.5.170:FF:000057">
    <property type="entry name" value="Basic leucine zipper 61"/>
    <property type="match status" value="1"/>
</dbReference>
<keyword evidence="2" id="KW-0805">Transcription regulation</keyword>
<comment type="caution">
    <text evidence="8">The sequence shown here is derived from an EMBL/GenBank/DDBJ whole genome shotgun (WGS) entry which is preliminary data.</text>
</comment>
<feature type="compositionally biased region" description="Basic and acidic residues" evidence="6">
    <location>
        <begin position="253"/>
        <end position="273"/>
    </location>
</feature>
<evidence type="ECO:0000259" key="7">
    <source>
        <dbReference type="PROSITE" id="PS50217"/>
    </source>
</evidence>
<evidence type="ECO:0000256" key="6">
    <source>
        <dbReference type="SAM" id="MobiDB-lite"/>
    </source>
</evidence>
<evidence type="ECO:0000256" key="2">
    <source>
        <dbReference type="ARBA" id="ARBA00023015"/>
    </source>
</evidence>
<evidence type="ECO:0000256" key="3">
    <source>
        <dbReference type="ARBA" id="ARBA00023163"/>
    </source>
</evidence>
<accession>A0A835FWQ9</accession>
<dbReference type="CDD" id="cd14703">
    <property type="entry name" value="bZIP_plant_RF2"/>
    <property type="match status" value="1"/>
</dbReference>
<keyword evidence="4" id="KW-0539">Nucleus</keyword>
<reference evidence="8" key="1">
    <citation type="submission" date="2020-07" db="EMBL/GenBank/DDBJ databases">
        <title>Genome sequence and genetic diversity analysis of an under-domesticated orphan crop, white fonio (Digitaria exilis).</title>
        <authorList>
            <person name="Bennetzen J.L."/>
            <person name="Chen S."/>
            <person name="Ma X."/>
            <person name="Wang X."/>
            <person name="Yssel A.E.J."/>
            <person name="Chaluvadi S.R."/>
            <person name="Johnson M."/>
            <person name="Gangashetty P."/>
            <person name="Hamidou F."/>
            <person name="Sanogo M.D."/>
            <person name="Zwaenepoel A."/>
            <person name="Wallace J."/>
            <person name="Van De Peer Y."/>
            <person name="Van Deynze A."/>
        </authorList>
    </citation>
    <scope>NUCLEOTIDE SEQUENCE</scope>
    <source>
        <tissue evidence="8">Leaves</tissue>
    </source>
</reference>
<dbReference type="GO" id="GO:0045893">
    <property type="term" value="P:positive regulation of DNA-templated transcription"/>
    <property type="evidence" value="ECO:0007669"/>
    <property type="project" value="TreeGrafter"/>
</dbReference>
<dbReference type="GO" id="GO:0005634">
    <property type="term" value="C:nucleus"/>
    <property type="evidence" value="ECO:0007669"/>
    <property type="project" value="UniProtKB-SubCell"/>
</dbReference>
<name>A0A835FWQ9_9POAL</name>
<dbReference type="PROSITE" id="PS50217">
    <property type="entry name" value="BZIP"/>
    <property type="match status" value="1"/>
</dbReference>
<organism evidence="8 9">
    <name type="scientific">Digitaria exilis</name>
    <dbReference type="NCBI Taxonomy" id="1010633"/>
    <lineage>
        <taxon>Eukaryota</taxon>
        <taxon>Viridiplantae</taxon>
        <taxon>Streptophyta</taxon>
        <taxon>Embryophyta</taxon>
        <taxon>Tracheophyta</taxon>
        <taxon>Spermatophyta</taxon>
        <taxon>Magnoliopsida</taxon>
        <taxon>Liliopsida</taxon>
        <taxon>Poales</taxon>
        <taxon>Poaceae</taxon>
        <taxon>PACMAD clade</taxon>
        <taxon>Panicoideae</taxon>
        <taxon>Panicodae</taxon>
        <taxon>Paniceae</taxon>
        <taxon>Anthephorinae</taxon>
        <taxon>Digitaria</taxon>
    </lineage>
</organism>
<dbReference type="GO" id="GO:0003700">
    <property type="term" value="F:DNA-binding transcription factor activity"/>
    <property type="evidence" value="ECO:0007669"/>
    <property type="project" value="InterPro"/>
</dbReference>
<evidence type="ECO:0000256" key="5">
    <source>
        <dbReference type="ARBA" id="ARBA00059304"/>
    </source>
</evidence>
<feature type="domain" description="BZIP" evidence="7">
    <location>
        <begin position="292"/>
        <end position="348"/>
    </location>
</feature>
<feature type="region of interest" description="Disordered" evidence="6">
    <location>
        <begin position="1"/>
        <end position="57"/>
    </location>
</feature>
<dbReference type="PROSITE" id="PS00036">
    <property type="entry name" value="BZIP_BASIC"/>
    <property type="match status" value="1"/>
</dbReference>
<feature type="compositionally biased region" description="Low complexity" evidence="6">
    <location>
        <begin position="275"/>
        <end position="291"/>
    </location>
</feature>
<comment type="function">
    <text evidence="5">Transcription regulator.</text>
</comment>
<protein>
    <recommendedName>
        <fullName evidence="7">BZIP domain-containing protein</fullName>
    </recommendedName>
</protein>
<dbReference type="GO" id="GO:0003677">
    <property type="term" value="F:DNA binding"/>
    <property type="evidence" value="ECO:0007669"/>
    <property type="project" value="TreeGrafter"/>
</dbReference>
<dbReference type="PANTHER" id="PTHR46391">
    <property type="entry name" value="BASIC LEUCINE ZIPPER 34"/>
    <property type="match status" value="1"/>
</dbReference>
<evidence type="ECO:0000256" key="4">
    <source>
        <dbReference type="ARBA" id="ARBA00023242"/>
    </source>
</evidence>
<evidence type="ECO:0000313" key="9">
    <source>
        <dbReference type="Proteomes" id="UP000636709"/>
    </source>
</evidence>
<dbReference type="Gene3D" id="1.20.5.170">
    <property type="match status" value="1"/>
</dbReference>
<evidence type="ECO:0000313" key="8">
    <source>
        <dbReference type="EMBL" id="KAF8776458.1"/>
    </source>
</evidence>
<dbReference type="Proteomes" id="UP000636709">
    <property type="component" value="Unassembled WGS sequence"/>
</dbReference>
<feature type="compositionally biased region" description="Basic residues" evidence="6">
    <location>
        <begin position="43"/>
        <end position="57"/>
    </location>
</feature>
<dbReference type="AlphaFoldDB" id="A0A835FWQ9"/>
<dbReference type="EMBL" id="JACEFO010000191">
    <property type="protein sequence ID" value="KAF8776458.1"/>
    <property type="molecule type" value="Genomic_DNA"/>
</dbReference>
<proteinExistence type="predicted"/>
<feature type="compositionally biased region" description="Low complexity" evidence="6">
    <location>
        <begin position="232"/>
        <end position="249"/>
    </location>
</feature>
<dbReference type="InterPro" id="IPR004827">
    <property type="entry name" value="bZIP"/>
</dbReference>
<dbReference type="SUPFAM" id="SSF57959">
    <property type="entry name" value="Leucine zipper domain"/>
    <property type="match status" value="1"/>
</dbReference>
<dbReference type="Pfam" id="PF00170">
    <property type="entry name" value="bZIP_1"/>
    <property type="match status" value="1"/>
</dbReference>
<keyword evidence="9" id="KW-1185">Reference proteome</keyword>
<dbReference type="PANTHER" id="PTHR46391:SF20">
    <property type="entry name" value="BASIC LEUCINE ZIPPER 61"/>
    <property type="match status" value="1"/>
</dbReference>
<dbReference type="InterPro" id="IPR046347">
    <property type="entry name" value="bZIP_sf"/>
</dbReference>